<dbReference type="Proteomes" id="UP001177003">
    <property type="component" value="Chromosome 8"/>
</dbReference>
<evidence type="ECO:0000313" key="1">
    <source>
        <dbReference type="EMBL" id="CAI9298701.1"/>
    </source>
</evidence>
<proteinExistence type="predicted"/>
<organism evidence="1 2">
    <name type="scientific">Lactuca saligna</name>
    <name type="common">Willowleaf lettuce</name>
    <dbReference type="NCBI Taxonomy" id="75948"/>
    <lineage>
        <taxon>Eukaryota</taxon>
        <taxon>Viridiplantae</taxon>
        <taxon>Streptophyta</taxon>
        <taxon>Embryophyta</taxon>
        <taxon>Tracheophyta</taxon>
        <taxon>Spermatophyta</taxon>
        <taxon>Magnoliopsida</taxon>
        <taxon>eudicotyledons</taxon>
        <taxon>Gunneridae</taxon>
        <taxon>Pentapetalae</taxon>
        <taxon>asterids</taxon>
        <taxon>campanulids</taxon>
        <taxon>Asterales</taxon>
        <taxon>Asteraceae</taxon>
        <taxon>Cichorioideae</taxon>
        <taxon>Cichorieae</taxon>
        <taxon>Lactucinae</taxon>
        <taxon>Lactuca</taxon>
    </lineage>
</organism>
<dbReference type="EMBL" id="OX465084">
    <property type="protein sequence ID" value="CAI9298701.1"/>
    <property type="molecule type" value="Genomic_DNA"/>
</dbReference>
<sequence length="450" mass="50406">MGDLEFAKVHNSAIFVEDPPVAHNDLKFIVDSLKKCCLVHALTTYPAIYQSLIKDIWRSVVVKKDNKDEKYIEATIKGKKVQVSESIIRESLQIDDISEYSMEINVHQTQDVIDHMGYEETFPPTIKKLLPPCWKYLAHVFVSCISGRRFCANEISLANTGANATLASGIEFNFSKFILHELIPNLEGNKRDMFLMYPRFLQIIFNVMHPELQRGNATLDLKSVGPSAFGLMKQKRGGNFFFEGKFPLIKFGIFEESDRSDSEDQSIPTEFEDVVFSTSELEIEEVHDSPTTIVAEEHDRLHHKGDETQSVHEEHDEDLYGDVEFLKEIDFTGISDDIPTNIELDLDDEEFGLLPGFASSYFNKVNEVASSATKTGEEGNVLKILLSTSKPLEVASSQGDVYSEIPPSVSTISTPAPFVFESSQPQTSQSSLERSQSVTCLEVPIVSSAP</sequence>
<reference evidence="1" key="1">
    <citation type="submission" date="2023-04" db="EMBL/GenBank/DDBJ databases">
        <authorList>
            <person name="Vijverberg K."/>
            <person name="Xiong W."/>
            <person name="Schranz E."/>
        </authorList>
    </citation>
    <scope>NUCLEOTIDE SEQUENCE</scope>
</reference>
<accession>A0AA35ZTX8</accession>
<name>A0AA35ZTX8_LACSI</name>
<dbReference type="AlphaFoldDB" id="A0AA35ZTX8"/>
<evidence type="ECO:0000313" key="2">
    <source>
        <dbReference type="Proteomes" id="UP001177003"/>
    </source>
</evidence>
<keyword evidence="2" id="KW-1185">Reference proteome</keyword>
<protein>
    <submittedName>
        <fullName evidence="1">Uncharacterized protein</fullName>
    </submittedName>
</protein>
<gene>
    <name evidence="1" type="ORF">LSALG_LOCUS37448</name>
</gene>